<reference evidence="1" key="1">
    <citation type="submission" date="2020-04" db="EMBL/GenBank/DDBJ databases">
        <authorList>
            <person name="Chiriac C."/>
            <person name="Salcher M."/>
            <person name="Ghai R."/>
            <person name="Kavagutti S V."/>
        </authorList>
    </citation>
    <scope>NUCLEOTIDE SEQUENCE</scope>
</reference>
<sequence length="276" mass="31996">MRLSIFTTITDPSKRGDNAKDALACYEELADELVVVDGSRKESRINAVHKGNRVNVDRVWPKEFSWEFIGQQFQRGYEASTGDWVIHADLDFIFHERDFARIRQLMIDNPNTPAMSFYKHQFIQPDRYNLKSRIVLAVNKKLLGNRIKFDSGGDMCQPSLDGRELKPDYAMESGVAIYNYDKLLKTEVQVRDDVSRMARAWKRRFNSDLLGHDEDSAYMEWAKMVFGRYGKPQEKIPLSAHPKFVQETIKNLTPDQFGYNGFGMFPDNNYVQEASK</sequence>
<name>A0A6J5N2R1_9CAUD</name>
<accession>A0A6J5N2R1</accession>
<evidence type="ECO:0000313" key="1">
    <source>
        <dbReference type="EMBL" id="CAB4151566.1"/>
    </source>
</evidence>
<gene>
    <name evidence="1" type="ORF">UFOVP585_25</name>
</gene>
<proteinExistence type="predicted"/>
<protein>
    <submittedName>
        <fullName evidence="1">Uncharacterized protein</fullName>
    </submittedName>
</protein>
<dbReference type="EMBL" id="LR796562">
    <property type="protein sequence ID" value="CAB4151566.1"/>
    <property type="molecule type" value="Genomic_DNA"/>
</dbReference>
<dbReference type="Gene3D" id="3.90.550.10">
    <property type="entry name" value="Spore Coat Polysaccharide Biosynthesis Protein SpsA, Chain A"/>
    <property type="match status" value="1"/>
</dbReference>
<organism evidence="1">
    <name type="scientific">uncultured Caudovirales phage</name>
    <dbReference type="NCBI Taxonomy" id="2100421"/>
    <lineage>
        <taxon>Viruses</taxon>
        <taxon>Duplodnaviria</taxon>
        <taxon>Heunggongvirae</taxon>
        <taxon>Uroviricota</taxon>
        <taxon>Caudoviricetes</taxon>
        <taxon>Peduoviridae</taxon>
        <taxon>Maltschvirus</taxon>
        <taxon>Maltschvirus maltsch</taxon>
    </lineage>
</organism>
<dbReference type="InterPro" id="IPR029044">
    <property type="entry name" value="Nucleotide-diphossugar_trans"/>
</dbReference>
<dbReference type="SUPFAM" id="SSF53448">
    <property type="entry name" value="Nucleotide-diphospho-sugar transferases"/>
    <property type="match status" value="1"/>
</dbReference>